<proteinExistence type="predicted"/>
<accession>A0A679G526</accession>
<evidence type="ECO:0000256" key="1">
    <source>
        <dbReference type="SAM" id="MobiDB-lite"/>
    </source>
</evidence>
<name>A0A679G526_9VIRU</name>
<protein>
    <submittedName>
        <fullName evidence="2">Uncharacterized protein</fullName>
    </submittedName>
</protein>
<evidence type="ECO:0000313" key="2">
    <source>
        <dbReference type="EMBL" id="BCA25738.1"/>
    </source>
</evidence>
<organism evidence="2">
    <name type="scientific">Cherry green ring mottle virus</name>
    <dbReference type="NCBI Taxonomy" id="65467"/>
    <lineage>
        <taxon>Viruses</taxon>
        <taxon>Riboviria</taxon>
        <taxon>Orthornavirae</taxon>
        <taxon>Kitrinoviricota</taxon>
        <taxon>Alsuviricetes</taxon>
        <taxon>Tymovirales</taxon>
        <taxon>Betaflexiviridae</taxon>
        <taxon>Quinvirinae</taxon>
        <taxon>Robigovirus</taxon>
        <taxon>Robigovirus viridiavii</taxon>
    </lineage>
</organism>
<dbReference type="EMBL" id="LC522989">
    <property type="protein sequence ID" value="BCA25738.1"/>
    <property type="molecule type" value="Genomic_RNA"/>
</dbReference>
<reference evidence="2" key="1">
    <citation type="journal article" date="2020" name="Viruses">
        <title>Updating the quarantine status of Prunus infecting viruses in Australia.</title>
        <authorList>
            <person name="Kinoti W.M."/>
            <person name="Nancarrow N."/>
            <person name="Dann A."/>
            <person name="Rodoni B.C."/>
            <person name="Constable F.E."/>
        </authorList>
    </citation>
    <scope>NUCLEOTIDE SEQUENCE</scope>
    <source>
        <strain evidence="2">LV27S1</strain>
    </source>
</reference>
<feature type="region of interest" description="Disordered" evidence="1">
    <location>
        <begin position="1"/>
        <end position="32"/>
    </location>
</feature>
<sequence>MKSLRRTLMELSSSTHKEKGSQRSRRRRRTLSPPILKIRIPKKVTLTYCELEERESLSTLPIPPLALAEALSTQFRRRIQLRSISPLMTPLRQLHPTGLNFSRLSRRRSLTASLMLSCSVTITVLATKQRWLGKLGMGSALRTLPAQLGATVLFAAFVQSMLQ</sequence>